<protein>
    <submittedName>
        <fullName evidence="5">Lsr2 family protein</fullName>
    </submittedName>
</protein>
<dbReference type="GO" id="GO:0003677">
    <property type="term" value="F:DNA binding"/>
    <property type="evidence" value="ECO:0007669"/>
    <property type="project" value="UniProtKB-KW"/>
</dbReference>
<feature type="region of interest" description="Disordered" evidence="2">
    <location>
        <begin position="66"/>
        <end position="139"/>
    </location>
</feature>
<evidence type="ECO:0000256" key="1">
    <source>
        <dbReference type="ARBA" id="ARBA00023125"/>
    </source>
</evidence>
<evidence type="ECO:0000313" key="5">
    <source>
        <dbReference type="EMBL" id="PBA27917.1"/>
    </source>
</evidence>
<evidence type="ECO:0000259" key="4">
    <source>
        <dbReference type="Pfam" id="PF23359"/>
    </source>
</evidence>
<accession>A0A2A2ZN09</accession>
<dbReference type="InterPro" id="IPR055370">
    <property type="entry name" value="Lsr2_DNA-bd"/>
</dbReference>
<evidence type="ECO:0000259" key="3">
    <source>
        <dbReference type="Pfam" id="PF11774"/>
    </source>
</evidence>
<proteinExistence type="predicted"/>
<dbReference type="Proteomes" id="UP000217768">
    <property type="component" value="Unassembled WGS sequence"/>
</dbReference>
<dbReference type="Gene3D" id="3.30.60.230">
    <property type="entry name" value="Lsr2, dimerization domain"/>
    <property type="match status" value="1"/>
</dbReference>
<dbReference type="EMBL" id="NSFD01000005">
    <property type="protein sequence ID" value="PBA27917.1"/>
    <property type="molecule type" value="Genomic_DNA"/>
</dbReference>
<keyword evidence="1" id="KW-0238">DNA-binding</keyword>
<evidence type="ECO:0000313" key="6">
    <source>
        <dbReference type="Proteomes" id="UP000217768"/>
    </source>
</evidence>
<dbReference type="Pfam" id="PF23359">
    <property type="entry name" value="Lsr2_DNA-bd"/>
    <property type="match status" value="1"/>
</dbReference>
<reference evidence="5 6" key="1">
    <citation type="submission" date="2017-08" db="EMBL/GenBank/DDBJ databases">
        <title>Phylogenetic analysis of Mycobacterium avium complex whole genomes.</title>
        <authorList>
            <person name="Caverly L.J."/>
            <person name="Spilker T."/>
            <person name="Lipuma J."/>
        </authorList>
    </citation>
    <scope>NUCLEOTIDE SEQUENCE [LARGE SCALE GENOMIC DNA]</scope>
    <source>
        <strain evidence="5 6">FLAC0165</strain>
    </source>
</reference>
<dbReference type="Pfam" id="PF11774">
    <property type="entry name" value="Lsr2"/>
    <property type="match status" value="1"/>
</dbReference>
<dbReference type="InterPro" id="IPR042261">
    <property type="entry name" value="Lsr2-like_dimerization"/>
</dbReference>
<feature type="compositionally biased region" description="Low complexity" evidence="2">
    <location>
        <begin position="66"/>
        <end position="110"/>
    </location>
</feature>
<dbReference type="RefSeq" id="WP_095795012.1">
    <property type="nucleotide sequence ID" value="NZ_NSFD01000005.1"/>
</dbReference>
<sequence length="151" mass="16273">MPAYVTTDYVDDLDNTDIDPKNVDTVDFSYRGNTYTLVLTKQHGSQFDKDIAPWIKAAEKAQAQVARAAKAKPAARTQKSTGARKTATPAKNTAARKAAPPRKAAASKTTVNTNERSRAKAIRAWAANNGHKVSERGRISASVVEAFDAAQ</sequence>
<dbReference type="InterPro" id="IPR036625">
    <property type="entry name" value="E3-bd_dom_sf"/>
</dbReference>
<feature type="domain" description="Lsr2 dimerization" evidence="3">
    <location>
        <begin position="4"/>
        <end position="61"/>
    </location>
</feature>
<dbReference type="Gene3D" id="4.10.320.10">
    <property type="entry name" value="E3-binding domain"/>
    <property type="match status" value="1"/>
</dbReference>
<feature type="domain" description="Lsr2 DNA-binding" evidence="4">
    <location>
        <begin position="115"/>
        <end position="150"/>
    </location>
</feature>
<dbReference type="InterPro" id="IPR024412">
    <property type="entry name" value="Lsr2_dim_dom"/>
</dbReference>
<comment type="caution">
    <text evidence="5">The sequence shown here is derived from an EMBL/GenBank/DDBJ whole genome shotgun (WGS) entry which is preliminary data.</text>
</comment>
<organism evidence="5 6">
    <name type="scientific">Mycobacterium avium</name>
    <dbReference type="NCBI Taxonomy" id="1764"/>
    <lineage>
        <taxon>Bacteria</taxon>
        <taxon>Bacillati</taxon>
        <taxon>Actinomycetota</taxon>
        <taxon>Actinomycetes</taxon>
        <taxon>Mycobacteriales</taxon>
        <taxon>Mycobacteriaceae</taxon>
        <taxon>Mycobacterium</taxon>
        <taxon>Mycobacterium avium complex (MAC)</taxon>
    </lineage>
</organism>
<name>A0A2A2ZN09_MYCAV</name>
<evidence type="ECO:0000256" key="2">
    <source>
        <dbReference type="SAM" id="MobiDB-lite"/>
    </source>
</evidence>
<dbReference type="GO" id="GO:0016746">
    <property type="term" value="F:acyltransferase activity"/>
    <property type="evidence" value="ECO:0007669"/>
    <property type="project" value="InterPro"/>
</dbReference>
<gene>
    <name evidence="5" type="ORF">CKJ66_04760</name>
</gene>
<dbReference type="AlphaFoldDB" id="A0A2A2ZN09"/>